<dbReference type="EMBL" id="CABPSO010000010">
    <property type="protein sequence ID" value="VVE69328.1"/>
    <property type="molecule type" value="Genomic_DNA"/>
</dbReference>
<dbReference type="KEGG" id="prb:X636_20935"/>
<organism evidence="2 4">
    <name type="scientific">Pandoraea pnomenusa</name>
    <dbReference type="NCBI Taxonomy" id="93220"/>
    <lineage>
        <taxon>Bacteria</taxon>
        <taxon>Pseudomonadati</taxon>
        <taxon>Pseudomonadota</taxon>
        <taxon>Betaproteobacteria</taxon>
        <taxon>Burkholderiales</taxon>
        <taxon>Burkholderiaceae</taxon>
        <taxon>Pandoraea</taxon>
    </lineage>
</organism>
<sequence>MSYASHEQVYDYRAGYQIRVHAFQNEYAGPWDYRVQVIRHGKPEGPEVRSPDGHRDNRQDAEMAGRKAGERIVDELLGDGEGDA</sequence>
<accession>A0A378Y9H0</accession>
<dbReference type="GeneID" id="57198534"/>
<feature type="compositionally biased region" description="Basic and acidic residues" evidence="1">
    <location>
        <begin position="42"/>
        <end position="74"/>
    </location>
</feature>
<keyword evidence="5" id="KW-1185">Reference proteome</keyword>
<dbReference type="AlphaFoldDB" id="A0A378Y9H0"/>
<protein>
    <recommendedName>
        <fullName evidence="6">DUF2188 domain-containing protein</fullName>
    </recommendedName>
</protein>
<evidence type="ECO:0000313" key="4">
    <source>
        <dbReference type="Proteomes" id="UP000254573"/>
    </source>
</evidence>
<evidence type="ECO:0000313" key="5">
    <source>
        <dbReference type="Proteomes" id="UP000361468"/>
    </source>
</evidence>
<dbReference type="OrthoDB" id="8943062at2"/>
<evidence type="ECO:0000256" key="1">
    <source>
        <dbReference type="SAM" id="MobiDB-lite"/>
    </source>
</evidence>
<gene>
    <name evidence="2" type="ORF">NCTC13160_00030</name>
    <name evidence="3" type="ORF">PPN31119_03250</name>
</gene>
<reference evidence="3 5" key="2">
    <citation type="submission" date="2019-08" db="EMBL/GenBank/DDBJ databases">
        <authorList>
            <person name="Peeters C."/>
        </authorList>
    </citation>
    <scope>NUCLEOTIDE SEQUENCE [LARGE SCALE GENOMIC DNA]</scope>
    <source>
        <strain evidence="3 5">LMG 31119</strain>
    </source>
</reference>
<evidence type="ECO:0008006" key="6">
    <source>
        <dbReference type="Google" id="ProtNLM"/>
    </source>
</evidence>
<feature type="region of interest" description="Disordered" evidence="1">
    <location>
        <begin position="42"/>
        <end position="84"/>
    </location>
</feature>
<dbReference type="KEGG" id="ppnm:LV28_00125"/>
<dbReference type="KEGG" id="ppno:DA70_06140"/>
<evidence type="ECO:0000313" key="3">
    <source>
        <dbReference type="EMBL" id="VVE69328.1"/>
    </source>
</evidence>
<name>A0A378Y9H0_9BURK</name>
<dbReference type="Proteomes" id="UP000254573">
    <property type="component" value="Unassembled WGS sequence"/>
</dbReference>
<proteinExistence type="predicted"/>
<dbReference type="RefSeq" id="WP_023596412.1">
    <property type="nucleotide sequence ID" value="NC_023018.2"/>
</dbReference>
<dbReference type="Proteomes" id="UP000361468">
    <property type="component" value="Unassembled WGS sequence"/>
</dbReference>
<dbReference type="EMBL" id="UGSG01000001">
    <property type="protein sequence ID" value="SUA73886.1"/>
    <property type="molecule type" value="Genomic_DNA"/>
</dbReference>
<reference evidence="2 4" key="1">
    <citation type="submission" date="2018-06" db="EMBL/GenBank/DDBJ databases">
        <authorList>
            <consortium name="Pathogen Informatics"/>
            <person name="Doyle S."/>
        </authorList>
    </citation>
    <scope>NUCLEOTIDE SEQUENCE [LARGE SCALE GENOMIC DNA]</scope>
    <source>
        <strain evidence="2 4">NCTC13160</strain>
    </source>
</reference>
<evidence type="ECO:0000313" key="2">
    <source>
        <dbReference type="EMBL" id="SUA73886.1"/>
    </source>
</evidence>